<dbReference type="PANTHER" id="PTHR11545:SF2">
    <property type="entry name" value="LARGE RIBOSOMAL SUBUNIT PROTEIN UL13M"/>
    <property type="match status" value="1"/>
</dbReference>
<dbReference type="CDD" id="cd00392">
    <property type="entry name" value="Ribosomal_L13"/>
    <property type="match status" value="1"/>
</dbReference>
<dbReference type="GO" id="GO:0022625">
    <property type="term" value="C:cytosolic large ribosomal subunit"/>
    <property type="evidence" value="ECO:0007669"/>
    <property type="project" value="TreeGrafter"/>
</dbReference>
<comment type="caution">
    <text evidence="6">The sequence shown here is derived from an EMBL/GenBank/DDBJ whole genome shotgun (WGS) entry which is preliminary data.</text>
</comment>
<comment type="function">
    <text evidence="5">This protein is one of the early assembly proteins of the 50S ribosomal subunit, although it is not seen to bind rRNA by itself. It is important during the early stages of 50S assembly.</text>
</comment>
<dbReference type="SUPFAM" id="SSF52161">
    <property type="entry name" value="Ribosomal protein L13"/>
    <property type="match status" value="1"/>
</dbReference>
<reference evidence="6" key="1">
    <citation type="submission" date="2020-07" db="EMBL/GenBank/DDBJ databases">
        <title>Huge and variable diversity of episymbiotic CPR bacteria and DPANN archaea in groundwater ecosystems.</title>
        <authorList>
            <person name="He C.Y."/>
            <person name="Keren R."/>
            <person name="Whittaker M."/>
            <person name="Farag I.F."/>
            <person name="Doudna J."/>
            <person name="Cate J.H.D."/>
            <person name="Banfield J.F."/>
        </authorList>
    </citation>
    <scope>NUCLEOTIDE SEQUENCE</scope>
    <source>
        <strain evidence="6">NC_groundwater_928_Pr1_S-0.2um_72_17</strain>
    </source>
</reference>
<evidence type="ECO:0000256" key="3">
    <source>
        <dbReference type="ARBA" id="ARBA00023274"/>
    </source>
</evidence>
<proteinExistence type="inferred from homology"/>
<keyword evidence="3 5" id="KW-0687">Ribonucleoprotein</keyword>
<evidence type="ECO:0000256" key="4">
    <source>
        <dbReference type="ARBA" id="ARBA00035201"/>
    </source>
</evidence>
<dbReference type="Gene3D" id="3.90.1180.10">
    <property type="entry name" value="Ribosomal protein L13"/>
    <property type="match status" value="1"/>
</dbReference>
<dbReference type="GO" id="GO:0003735">
    <property type="term" value="F:structural constituent of ribosome"/>
    <property type="evidence" value="ECO:0007669"/>
    <property type="project" value="InterPro"/>
</dbReference>
<dbReference type="GO" id="GO:0017148">
    <property type="term" value="P:negative regulation of translation"/>
    <property type="evidence" value="ECO:0007669"/>
    <property type="project" value="TreeGrafter"/>
</dbReference>
<dbReference type="AlphaFoldDB" id="A0A9D6L9V6"/>
<evidence type="ECO:0000256" key="2">
    <source>
        <dbReference type="ARBA" id="ARBA00022980"/>
    </source>
</evidence>
<accession>A0A9D6L9V6</accession>
<dbReference type="GO" id="GO:0003729">
    <property type="term" value="F:mRNA binding"/>
    <property type="evidence" value="ECO:0007669"/>
    <property type="project" value="TreeGrafter"/>
</dbReference>
<sequence length="142" mass="15886">MKTYSARPDDIRRQWFVVDASGKTLGRLATGVATVLKGKHKPIFTPHMDTGDHVVVINAAKIALTGTKATDKRYFRHTLYPGGAHWISIRELMEKHPDRVLTQAVRGMMPKTKLGRAMMKKLKVYGGAEHPHAAQSPSPWPY</sequence>
<dbReference type="FunFam" id="3.90.1180.10:FF:000001">
    <property type="entry name" value="50S ribosomal protein L13"/>
    <property type="match status" value="1"/>
</dbReference>
<evidence type="ECO:0000256" key="5">
    <source>
        <dbReference type="HAMAP-Rule" id="MF_01366"/>
    </source>
</evidence>
<dbReference type="HAMAP" id="MF_01366">
    <property type="entry name" value="Ribosomal_uL13"/>
    <property type="match status" value="1"/>
</dbReference>
<dbReference type="Proteomes" id="UP000807850">
    <property type="component" value="Unassembled WGS sequence"/>
</dbReference>
<evidence type="ECO:0000256" key="1">
    <source>
        <dbReference type="ARBA" id="ARBA00006227"/>
    </source>
</evidence>
<evidence type="ECO:0000313" key="6">
    <source>
        <dbReference type="EMBL" id="MBI3539298.1"/>
    </source>
</evidence>
<dbReference type="InterPro" id="IPR005823">
    <property type="entry name" value="Ribosomal_uL13_bac-type"/>
</dbReference>
<dbReference type="EMBL" id="JACQAY010000099">
    <property type="protein sequence ID" value="MBI3539298.1"/>
    <property type="molecule type" value="Genomic_DNA"/>
</dbReference>
<dbReference type="NCBIfam" id="TIGR01066">
    <property type="entry name" value="rplM_bact"/>
    <property type="match status" value="1"/>
</dbReference>
<comment type="similarity">
    <text evidence="1 5">Belongs to the universal ribosomal protein uL13 family.</text>
</comment>
<evidence type="ECO:0000313" key="7">
    <source>
        <dbReference type="Proteomes" id="UP000807850"/>
    </source>
</evidence>
<dbReference type="PANTHER" id="PTHR11545">
    <property type="entry name" value="RIBOSOMAL PROTEIN L13"/>
    <property type="match status" value="1"/>
</dbReference>
<dbReference type="PIRSF" id="PIRSF002181">
    <property type="entry name" value="Ribosomal_L13"/>
    <property type="match status" value="1"/>
</dbReference>
<dbReference type="InterPro" id="IPR036899">
    <property type="entry name" value="Ribosomal_uL13_sf"/>
</dbReference>
<gene>
    <name evidence="5 6" type="primary">rplM</name>
    <name evidence="6" type="ORF">HY076_03390</name>
</gene>
<comment type="subunit">
    <text evidence="5">Part of the 50S ribosomal subunit.</text>
</comment>
<dbReference type="GO" id="GO:0006412">
    <property type="term" value="P:translation"/>
    <property type="evidence" value="ECO:0007669"/>
    <property type="project" value="UniProtKB-UniRule"/>
</dbReference>
<keyword evidence="2 5" id="KW-0689">Ribosomal protein</keyword>
<protein>
    <recommendedName>
        <fullName evidence="4 5">Large ribosomal subunit protein uL13</fullName>
    </recommendedName>
</protein>
<organism evidence="6 7">
    <name type="scientific">Eiseniibacteriota bacterium</name>
    <dbReference type="NCBI Taxonomy" id="2212470"/>
    <lineage>
        <taxon>Bacteria</taxon>
        <taxon>Candidatus Eiseniibacteriota</taxon>
    </lineage>
</organism>
<name>A0A9D6L9V6_UNCEI</name>
<dbReference type="InterPro" id="IPR005822">
    <property type="entry name" value="Ribosomal_uL13"/>
</dbReference>
<dbReference type="Pfam" id="PF00572">
    <property type="entry name" value="Ribosomal_L13"/>
    <property type="match status" value="1"/>
</dbReference>